<organism evidence="1">
    <name type="scientific">marine sediment metagenome</name>
    <dbReference type="NCBI Taxonomy" id="412755"/>
    <lineage>
        <taxon>unclassified sequences</taxon>
        <taxon>metagenomes</taxon>
        <taxon>ecological metagenomes</taxon>
    </lineage>
</organism>
<name>A0A0F9D454_9ZZZZ</name>
<gene>
    <name evidence="1" type="ORF">LCGC14_2244640</name>
</gene>
<dbReference type="AlphaFoldDB" id="A0A0F9D454"/>
<dbReference type="EMBL" id="LAZR01030467">
    <property type="protein sequence ID" value="KKL56518.1"/>
    <property type="molecule type" value="Genomic_DNA"/>
</dbReference>
<evidence type="ECO:0000313" key="1">
    <source>
        <dbReference type="EMBL" id="KKL56518.1"/>
    </source>
</evidence>
<protein>
    <submittedName>
        <fullName evidence="1">Uncharacterized protein</fullName>
    </submittedName>
</protein>
<proteinExistence type="predicted"/>
<accession>A0A0F9D454</accession>
<reference evidence="1" key="1">
    <citation type="journal article" date="2015" name="Nature">
        <title>Complex archaea that bridge the gap between prokaryotes and eukaryotes.</title>
        <authorList>
            <person name="Spang A."/>
            <person name="Saw J.H."/>
            <person name="Jorgensen S.L."/>
            <person name="Zaremba-Niedzwiedzka K."/>
            <person name="Martijn J."/>
            <person name="Lind A.E."/>
            <person name="van Eijk R."/>
            <person name="Schleper C."/>
            <person name="Guy L."/>
            <person name="Ettema T.J."/>
        </authorList>
    </citation>
    <scope>NUCLEOTIDE SEQUENCE</scope>
</reference>
<comment type="caution">
    <text evidence="1">The sequence shown here is derived from an EMBL/GenBank/DDBJ whole genome shotgun (WGS) entry which is preliminary data.</text>
</comment>
<sequence length="57" mass="6449">MNITTTQFDAILLDLAQKDGADTLLAIPGVYELVAEEYNNAVIETFEAYPERYEHLD</sequence>